<feature type="domain" description="Peptidase S26" evidence="6">
    <location>
        <begin position="6"/>
        <end position="173"/>
    </location>
</feature>
<keyword evidence="5" id="KW-0732">Signal</keyword>
<protein>
    <recommendedName>
        <fullName evidence="4">Signal peptidase I</fullName>
        <ecNumber evidence="4">3.4.21.89</ecNumber>
    </recommendedName>
</protein>
<dbReference type="Gene3D" id="2.10.109.10">
    <property type="entry name" value="Umud Fragment, subunit A"/>
    <property type="match status" value="1"/>
</dbReference>
<dbReference type="SUPFAM" id="SSF51306">
    <property type="entry name" value="LexA/Signal peptidase"/>
    <property type="match status" value="1"/>
</dbReference>
<dbReference type="OrthoDB" id="9815782at2"/>
<dbReference type="AlphaFoldDB" id="A0A4Q2JSA0"/>
<feature type="active site" evidence="3">
    <location>
        <position position="35"/>
    </location>
</feature>
<dbReference type="PANTHER" id="PTHR43390">
    <property type="entry name" value="SIGNAL PEPTIDASE I"/>
    <property type="match status" value="1"/>
</dbReference>
<sequence length="177" mass="18245">MSRRRAVAWIVVVTLAVCAASALTTETVFRADSDSMSPTIEVGDVLVAARHRGGGPGRGDVVVFTDPGGWGERVAGLLGREDTPSTFVKRVIGLPGERVACCTAGGALTVDGEPLAEDYREAGDELASVLAFDRTVPAGSVFVLGDARAASIDSRYLGSVPITSLIGTLQFVVPLGG</sequence>
<feature type="active site" evidence="3">
    <location>
        <position position="89"/>
    </location>
</feature>
<dbReference type="GO" id="GO:0009003">
    <property type="term" value="F:signal peptidase activity"/>
    <property type="evidence" value="ECO:0007669"/>
    <property type="project" value="UniProtKB-EC"/>
</dbReference>
<proteinExistence type="inferred from homology"/>
<dbReference type="InterPro" id="IPR036286">
    <property type="entry name" value="LexA/Signal_pep-like_sf"/>
</dbReference>
<feature type="signal peptide" evidence="5">
    <location>
        <begin position="1"/>
        <end position="30"/>
    </location>
</feature>
<evidence type="ECO:0000256" key="2">
    <source>
        <dbReference type="ARBA" id="ARBA00009370"/>
    </source>
</evidence>
<evidence type="ECO:0000313" key="8">
    <source>
        <dbReference type="Proteomes" id="UP000292935"/>
    </source>
</evidence>
<accession>A0A4Q2JSA0</accession>
<evidence type="ECO:0000256" key="4">
    <source>
        <dbReference type="RuleBase" id="RU362042"/>
    </source>
</evidence>
<dbReference type="CDD" id="cd06530">
    <property type="entry name" value="S26_SPase_I"/>
    <property type="match status" value="1"/>
</dbReference>
<evidence type="ECO:0000256" key="1">
    <source>
        <dbReference type="ARBA" id="ARBA00004401"/>
    </source>
</evidence>
<dbReference type="GO" id="GO:0005886">
    <property type="term" value="C:plasma membrane"/>
    <property type="evidence" value="ECO:0007669"/>
    <property type="project" value="UniProtKB-SubCell"/>
</dbReference>
<comment type="catalytic activity">
    <reaction evidence="4">
        <text>Cleavage of hydrophobic, N-terminal signal or leader sequences from secreted and periplasmic proteins.</text>
        <dbReference type="EC" id="3.4.21.89"/>
    </reaction>
</comment>
<dbReference type="InterPro" id="IPR019533">
    <property type="entry name" value="Peptidase_S26"/>
</dbReference>
<name>A0A4Q2JSA0_9MICO</name>
<dbReference type="RefSeq" id="WP_129231345.1">
    <property type="nucleotide sequence ID" value="NZ_SDPO01000002.1"/>
</dbReference>
<keyword evidence="8" id="KW-1185">Reference proteome</keyword>
<organism evidence="7 8">
    <name type="scientific">Agromyces fucosus</name>
    <dbReference type="NCBI Taxonomy" id="41985"/>
    <lineage>
        <taxon>Bacteria</taxon>
        <taxon>Bacillati</taxon>
        <taxon>Actinomycetota</taxon>
        <taxon>Actinomycetes</taxon>
        <taxon>Micrococcales</taxon>
        <taxon>Microbacteriaceae</taxon>
        <taxon>Agromyces</taxon>
    </lineage>
</organism>
<keyword evidence="4" id="KW-0645">Protease</keyword>
<dbReference type="PANTHER" id="PTHR43390:SF1">
    <property type="entry name" value="CHLOROPLAST PROCESSING PEPTIDASE"/>
    <property type="match status" value="1"/>
</dbReference>
<dbReference type="InterPro" id="IPR000223">
    <property type="entry name" value="Pept_S26A_signal_pept_1"/>
</dbReference>
<dbReference type="GO" id="GO:0006465">
    <property type="term" value="P:signal peptide processing"/>
    <property type="evidence" value="ECO:0007669"/>
    <property type="project" value="InterPro"/>
</dbReference>
<gene>
    <name evidence="7" type="primary">lepB</name>
    <name evidence="7" type="ORF">ESP57_09480</name>
</gene>
<dbReference type="EMBL" id="SDPO01000002">
    <property type="protein sequence ID" value="RXZ49160.1"/>
    <property type="molecule type" value="Genomic_DNA"/>
</dbReference>
<dbReference type="Proteomes" id="UP000292935">
    <property type="component" value="Unassembled WGS sequence"/>
</dbReference>
<reference evidence="7 8" key="1">
    <citation type="submission" date="2019-01" db="EMBL/GenBank/DDBJ databases">
        <authorList>
            <person name="Li J."/>
        </authorList>
    </citation>
    <scope>NUCLEOTIDE SEQUENCE [LARGE SCALE GENOMIC DNA]</scope>
    <source>
        <strain evidence="7 8">CCUG 35506</strain>
    </source>
</reference>
<dbReference type="PRINTS" id="PR00727">
    <property type="entry name" value="LEADERPTASE"/>
</dbReference>
<dbReference type="EC" id="3.4.21.89" evidence="4"/>
<evidence type="ECO:0000256" key="3">
    <source>
        <dbReference type="PIRSR" id="PIRSR600223-1"/>
    </source>
</evidence>
<evidence type="ECO:0000259" key="6">
    <source>
        <dbReference type="Pfam" id="PF10502"/>
    </source>
</evidence>
<dbReference type="GO" id="GO:0004252">
    <property type="term" value="F:serine-type endopeptidase activity"/>
    <property type="evidence" value="ECO:0007669"/>
    <property type="project" value="InterPro"/>
</dbReference>
<keyword evidence="4 7" id="KW-0378">Hydrolase</keyword>
<feature type="chain" id="PRO_5020789043" description="Signal peptidase I" evidence="5">
    <location>
        <begin position="31"/>
        <end position="177"/>
    </location>
</feature>
<dbReference type="NCBIfam" id="TIGR02227">
    <property type="entry name" value="sigpep_I_bact"/>
    <property type="match status" value="1"/>
</dbReference>
<comment type="subcellular location">
    <subcellularLocation>
        <location evidence="1">Cell membrane</location>
        <topology evidence="1">Single-pass type II membrane protein</topology>
    </subcellularLocation>
    <subcellularLocation>
        <location evidence="4">Membrane</location>
        <topology evidence="4">Single-pass type II membrane protein</topology>
    </subcellularLocation>
</comment>
<comment type="similarity">
    <text evidence="2 4">Belongs to the peptidase S26 family.</text>
</comment>
<dbReference type="Pfam" id="PF10502">
    <property type="entry name" value="Peptidase_S26"/>
    <property type="match status" value="1"/>
</dbReference>
<evidence type="ECO:0000313" key="7">
    <source>
        <dbReference type="EMBL" id="RXZ49160.1"/>
    </source>
</evidence>
<evidence type="ECO:0000256" key="5">
    <source>
        <dbReference type="SAM" id="SignalP"/>
    </source>
</evidence>
<comment type="caution">
    <text evidence="7">The sequence shown here is derived from an EMBL/GenBank/DDBJ whole genome shotgun (WGS) entry which is preliminary data.</text>
</comment>